<keyword evidence="5" id="KW-0521">NADP</keyword>
<evidence type="ECO:0000256" key="2">
    <source>
        <dbReference type="ARBA" id="ARBA00010139"/>
    </source>
</evidence>
<comment type="cofactor">
    <cofactor evidence="1">
        <name>FAD</name>
        <dbReference type="ChEBI" id="CHEBI:57692"/>
    </cofactor>
</comment>
<evidence type="ECO:0000313" key="8">
    <source>
        <dbReference type="EMBL" id="CAB4331425.1"/>
    </source>
</evidence>
<dbReference type="InterPro" id="IPR036188">
    <property type="entry name" value="FAD/NAD-bd_sf"/>
</dbReference>
<dbReference type="PANTHER" id="PTHR43098:SF4">
    <property type="entry name" value="BLR3857 PROTEIN"/>
    <property type="match status" value="1"/>
</dbReference>
<evidence type="ECO:0000256" key="5">
    <source>
        <dbReference type="ARBA" id="ARBA00022857"/>
    </source>
</evidence>
<name>A0A6J5YLN3_9ZZZZ</name>
<dbReference type="SUPFAM" id="SSF51905">
    <property type="entry name" value="FAD/NAD(P)-binding domain"/>
    <property type="match status" value="1"/>
</dbReference>
<evidence type="ECO:0000256" key="7">
    <source>
        <dbReference type="ARBA" id="ARBA00023033"/>
    </source>
</evidence>
<keyword evidence="4" id="KW-0274">FAD</keyword>
<dbReference type="Gene3D" id="3.50.50.60">
    <property type="entry name" value="FAD/NAD(P)-binding domain"/>
    <property type="match status" value="2"/>
</dbReference>
<dbReference type="InterPro" id="IPR050775">
    <property type="entry name" value="FAD-binding_Monooxygenases"/>
</dbReference>
<proteinExistence type="inferred from homology"/>
<dbReference type="EMBL" id="CAESAL010000004">
    <property type="protein sequence ID" value="CAB4331425.1"/>
    <property type="molecule type" value="Genomic_DNA"/>
</dbReference>
<dbReference type="PANTHER" id="PTHR43098">
    <property type="entry name" value="L-ORNITHINE N(5)-MONOOXYGENASE-RELATED"/>
    <property type="match status" value="1"/>
</dbReference>
<dbReference type="GO" id="GO:0004497">
    <property type="term" value="F:monooxygenase activity"/>
    <property type="evidence" value="ECO:0007669"/>
    <property type="project" value="UniProtKB-KW"/>
</dbReference>
<keyword evidence="6" id="KW-0560">Oxidoreductase</keyword>
<gene>
    <name evidence="8" type="ORF">UFOPK3331_00218</name>
</gene>
<comment type="similarity">
    <text evidence="2">Belongs to the FAD-binding monooxygenase family.</text>
</comment>
<dbReference type="Pfam" id="PF13738">
    <property type="entry name" value="Pyr_redox_3"/>
    <property type="match status" value="1"/>
</dbReference>
<keyword evidence="7" id="KW-0503">Monooxygenase</keyword>
<keyword evidence="3" id="KW-0285">Flavoprotein</keyword>
<sequence length="588" mass="65855">MTTSIEEARQKYAEEREKRLRSDGTAQYSALAGMYEEFNRDPYVEPGFTRDPEIADVDAVIVGGGFGGMLEAANLRKLGVDNFRIIEKGGDFGGTWYWNRYPGAMCDVESYVYLPMLGETGFMPTNRYALAPEIFAYCQQLGRRFDMYENALFQTEIKDMVWNEKTERWTVTTTRDDVLSTKFIVVAGGVLHKAKLPGIPGIENYKGKSFHTSRWDYEFTGGSPSELMDKLKGKRVGIIGTGATAVQVVPRLAEAAEELFVFQRTPAFVGYRGQAPTDENWFKSLKPGWQGERIKNFTRAVCGQQPEENMVGDEWTNVMWTDTTKYTEDPAEAAELERIDFEIMEAVRARIGESVDDPETAEKLKPWYGVRCKRPCFHDEYLPAFNRPNVHLIDTNGKGVERITENGPVVDGVEYPVDLLIYASGFDVAATYDRLGFDPKGRNGVSMTQSWGEGPHTMHGVMTRDFPNLLMISTVQGGFGTNFVHYLTETSKHCAHIIRMCLDDGITQIEPSADAEEDWFNVLMSKVMGVGMYNASCTPGYLNREQSAGDMKGARGASFMGSVEEYADHLIAWREAGELTGVVVTKAN</sequence>
<dbReference type="AlphaFoldDB" id="A0A6J5YLN3"/>
<evidence type="ECO:0000256" key="6">
    <source>
        <dbReference type="ARBA" id="ARBA00023002"/>
    </source>
</evidence>
<organism evidence="8">
    <name type="scientific">freshwater metagenome</name>
    <dbReference type="NCBI Taxonomy" id="449393"/>
    <lineage>
        <taxon>unclassified sequences</taxon>
        <taxon>metagenomes</taxon>
        <taxon>ecological metagenomes</taxon>
    </lineage>
</organism>
<reference evidence="8" key="1">
    <citation type="submission" date="2020-05" db="EMBL/GenBank/DDBJ databases">
        <authorList>
            <person name="Chiriac C."/>
            <person name="Salcher M."/>
            <person name="Ghai R."/>
            <person name="Kavagutti S V."/>
        </authorList>
    </citation>
    <scope>NUCLEOTIDE SEQUENCE</scope>
</reference>
<dbReference type="FunFam" id="3.50.50.60:FF:000341">
    <property type="entry name" value="Baeyer-Villiger monooxygenase"/>
    <property type="match status" value="1"/>
</dbReference>
<evidence type="ECO:0000256" key="4">
    <source>
        <dbReference type="ARBA" id="ARBA00022827"/>
    </source>
</evidence>
<evidence type="ECO:0000256" key="1">
    <source>
        <dbReference type="ARBA" id="ARBA00001974"/>
    </source>
</evidence>
<evidence type="ECO:0000256" key="3">
    <source>
        <dbReference type="ARBA" id="ARBA00022630"/>
    </source>
</evidence>
<accession>A0A6J5YLN3</accession>
<protein>
    <submittedName>
        <fullName evidence="8">Unannotated protein</fullName>
    </submittedName>
</protein>